<dbReference type="InterPro" id="IPR007822">
    <property type="entry name" value="LANC-like"/>
</dbReference>
<dbReference type="SUPFAM" id="SSF158745">
    <property type="entry name" value="LanC-like"/>
    <property type="match status" value="1"/>
</dbReference>
<dbReference type="Proteomes" id="UP000002730">
    <property type="component" value="Chromosome"/>
</dbReference>
<dbReference type="GO" id="GO:0005886">
    <property type="term" value="C:plasma membrane"/>
    <property type="evidence" value="ECO:0007669"/>
    <property type="project" value="TreeGrafter"/>
</dbReference>
<dbReference type="PIRSF" id="PIRSF037228">
    <property type="entry name" value="Lant_mod_RumM"/>
    <property type="match status" value="1"/>
</dbReference>
<dbReference type="PANTHER" id="PTHR12736:SF7">
    <property type="entry name" value="LANC-LIKE PROTEIN 3"/>
    <property type="match status" value="1"/>
</dbReference>
<feature type="domain" description="Lantibiotic biosynthesis protein dehydration" evidence="2">
    <location>
        <begin position="166"/>
        <end position="539"/>
    </location>
</feature>
<dbReference type="SMART" id="SM01260">
    <property type="entry name" value="LANC_like"/>
    <property type="match status" value="1"/>
</dbReference>
<dbReference type="EMBL" id="CP002160">
    <property type="protein sequence ID" value="ADL53889.1"/>
    <property type="molecule type" value="Genomic_DNA"/>
</dbReference>
<dbReference type="GO" id="GO:0031179">
    <property type="term" value="P:peptide modification"/>
    <property type="evidence" value="ECO:0007669"/>
    <property type="project" value="InterPro"/>
</dbReference>
<dbReference type="OrthoDB" id="9148343at2"/>
<dbReference type="PRINTS" id="PR01950">
    <property type="entry name" value="LANCSUPER"/>
</dbReference>
<reference evidence="3 4" key="1">
    <citation type="submission" date="2010-08" db="EMBL/GenBank/DDBJ databases">
        <title>Complete sequence of Clostridium cellulovorans 743B.</title>
        <authorList>
            <consortium name="US DOE Joint Genome Institute"/>
            <person name="Lucas S."/>
            <person name="Copeland A."/>
            <person name="Lapidus A."/>
            <person name="Cheng J.-F."/>
            <person name="Bruce D."/>
            <person name="Goodwin L."/>
            <person name="Pitluck S."/>
            <person name="Chertkov O."/>
            <person name="Detter J.C."/>
            <person name="Han C."/>
            <person name="Tapia R."/>
            <person name="Land M."/>
            <person name="Hauser L."/>
            <person name="Chang Y.-J."/>
            <person name="Jeffries C."/>
            <person name="Kyrpides N."/>
            <person name="Ivanova N."/>
            <person name="Mikhailova N."/>
            <person name="Hemme C.L."/>
            <person name="Woyke T."/>
        </authorList>
    </citation>
    <scope>NUCLEOTIDE SEQUENCE [LARGE SCALE GENOMIC DNA]</scope>
    <source>
        <strain evidence="4">ATCC 35296 / DSM 3052 / OCM 3 / 743B</strain>
    </source>
</reference>
<evidence type="ECO:0000256" key="1">
    <source>
        <dbReference type="PIRSR" id="PIRSR607822-1"/>
    </source>
</evidence>
<dbReference type="InterPro" id="IPR025410">
    <property type="entry name" value="Lant_dehyd"/>
</dbReference>
<accession>D9SN97</accession>
<feature type="binding site" evidence="1">
    <location>
        <position position="924"/>
    </location>
    <ligand>
        <name>Zn(2+)</name>
        <dbReference type="ChEBI" id="CHEBI:29105"/>
    </ligand>
</feature>
<organism evidence="3 4">
    <name type="scientific">Clostridium cellulovorans (strain ATCC 35296 / DSM 3052 / OCM 3 / 743B)</name>
    <dbReference type="NCBI Taxonomy" id="573061"/>
    <lineage>
        <taxon>Bacteria</taxon>
        <taxon>Bacillati</taxon>
        <taxon>Bacillota</taxon>
        <taxon>Clostridia</taxon>
        <taxon>Eubacteriales</taxon>
        <taxon>Clostridiaceae</taxon>
        <taxon>Clostridium</taxon>
    </lineage>
</organism>
<evidence type="ECO:0000313" key="4">
    <source>
        <dbReference type="Proteomes" id="UP000002730"/>
    </source>
</evidence>
<feature type="binding site" evidence="1">
    <location>
        <position position="878"/>
    </location>
    <ligand>
        <name>Zn(2+)</name>
        <dbReference type="ChEBI" id="CHEBI:29105"/>
    </ligand>
</feature>
<sequence>MEDMISYYEKCWMKLYPEMKSIEELNTYLKKVFGKSLKEKLQNERVEKVSVKEYNRNLKMFLDDNMLENMRFSRFYGPIMVEYIENLPKYIEKTMIVKNIKLFMESMILQLSDLMCSIAFRTMVFEINNAKNKNLLKGESPEERYKYFNNELLDDYQYRKSLYSEYCFLVETLDECAKNFVKYIEEILVNTSKNMCRIQSDVNSNIELGKLINIEFALGDTHCRGKSVAKLIFENTIIYYKPRNSIIDNKFQSVLNLINEKGILSGRKYRVMNIHGTSECGWFENIKYEECRSIDNVHDYYLKIGGLIGILYFFNATDFHHENIIACAENPMLIDLESIFSVEMKSKVFDENSAYNNAIEYLKSSVQSIGILPNKLHIGDLDDKYETGGIVYKEKQVAPIKSLKVVNDASDGIRTELVNSIIEGNLNAPKYNGNIINPKEYVEDIKEGFRLVYKWILGNKKEFIEFVETSFSETKIRIILKPTFMYAQINSIAKHPNFMSSEDENELINARIGIYADNIDIIKSEIRSLKRYEIPYFSALFNEEKLFDEDENVLESRLIISPQLLFRNKVCKATEIDLNNQIDFISISFLSKNPEELRTGIHYVEDAVEIINTDSYLNVAKEIGDYLYSIAIIGENQHGKSDATWIGSAVSKIDVNDWTYSVSDLDLYNGNSGIALFLLNLWKVTKDKKYLDLAIQAAELIISIIKNKTFNHSTLIGGFNGIGSYIYIISKLVVNTNDEYFYSTLIESIDLLEERIEAASEMDLVAGASGMLAVLLNVYSEIDDKLIKEKVKPLLYMLFYKIQENVKSGGKLIRYSGFGHGIAGCIPYLYKLYLIDENREVYQLFSELLSYERDHFYSKEEKDWVMSDDEVNYSKAWCHGAPGILLEKIILKELGYEDEYLDQEIKVALNNIKKKCIGNNIVYCHGDIGNLDIIQYAAKISKDEKMIKECSNTYDKLFQLHIKNNWNSEASAYSKCKGIMVGVSGIGLSLLRMINKYDIDDFLWLS</sequence>
<name>D9SN97_CLOC7</name>
<dbReference type="eggNOG" id="COG4403">
    <property type="taxonomic scope" value="Bacteria"/>
</dbReference>
<gene>
    <name evidence="3" type="ordered locus">Clocel_4228</name>
</gene>
<dbReference type="CDD" id="cd04792">
    <property type="entry name" value="LanM-like"/>
    <property type="match status" value="1"/>
</dbReference>
<evidence type="ECO:0000259" key="2">
    <source>
        <dbReference type="Pfam" id="PF13575"/>
    </source>
</evidence>
<dbReference type="InterPro" id="IPR017146">
    <property type="entry name" value="Lanti_2_LanM"/>
</dbReference>
<dbReference type="NCBIfam" id="TIGR03897">
    <property type="entry name" value="lanti_2_LanM"/>
    <property type="match status" value="1"/>
</dbReference>
<dbReference type="Pfam" id="PF13575">
    <property type="entry name" value="DUF4135"/>
    <property type="match status" value="1"/>
</dbReference>
<dbReference type="AlphaFoldDB" id="D9SN97"/>
<evidence type="ECO:0000313" key="3">
    <source>
        <dbReference type="EMBL" id="ADL53889.1"/>
    </source>
</evidence>
<dbReference type="Gene3D" id="1.50.10.20">
    <property type="match status" value="1"/>
</dbReference>
<dbReference type="RefSeq" id="WP_010074242.1">
    <property type="nucleotide sequence ID" value="NC_014393.1"/>
</dbReference>
<proteinExistence type="predicted"/>
<dbReference type="PANTHER" id="PTHR12736">
    <property type="entry name" value="LANC-LIKE PROTEIN"/>
    <property type="match status" value="1"/>
</dbReference>
<dbReference type="GO" id="GO:0046872">
    <property type="term" value="F:metal ion binding"/>
    <property type="evidence" value="ECO:0007669"/>
    <property type="project" value="UniProtKB-KW"/>
</dbReference>
<keyword evidence="1" id="KW-0479">Metal-binding</keyword>
<keyword evidence="4" id="KW-1185">Reference proteome</keyword>
<keyword evidence="1" id="KW-0862">Zinc</keyword>
<dbReference type="Pfam" id="PF05147">
    <property type="entry name" value="LANC_like"/>
    <property type="match status" value="1"/>
</dbReference>
<feature type="binding site" evidence="1">
    <location>
        <position position="925"/>
    </location>
    <ligand>
        <name>Zn(2+)</name>
        <dbReference type="ChEBI" id="CHEBI:29105"/>
    </ligand>
</feature>
<dbReference type="HOGENOM" id="CLU_009398_1_1_9"/>
<dbReference type="STRING" id="573061.Clocel_4228"/>
<dbReference type="KEGG" id="ccb:Clocel_4228"/>
<protein>
    <submittedName>
        <fullName evidence="3">Lanthionine synthetase C family protein</fullName>
    </submittedName>
</protein>